<evidence type="ECO:0000259" key="10">
    <source>
        <dbReference type="SMART" id="SM00776"/>
    </source>
</evidence>
<evidence type="ECO:0000256" key="7">
    <source>
        <dbReference type="ARBA" id="ARBA00023295"/>
    </source>
</evidence>
<dbReference type="EMBL" id="JACHJY010000002">
    <property type="protein sequence ID" value="MBB4980786.1"/>
    <property type="molecule type" value="Genomic_DNA"/>
</dbReference>
<dbReference type="Pfam" id="PF16499">
    <property type="entry name" value="Melibiase_2"/>
    <property type="match status" value="1"/>
</dbReference>
<dbReference type="Gene3D" id="3.20.20.70">
    <property type="entry name" value="Aldolase class I"/>
    <property type="match status" value="1"/>
</dbReference>
<evidence type="ECO:0000256" key="1">
    <source>
        <dbReference type="ARBA" id="ARBA00001255"/>
    </source>
</evidence>
<feature type="signal peptide" evidence="9">
    <location>
        <begin position="1"/>
        <end position="29"/>
    </location>
</feature>
<proteinExistence type="inferred from homology"/>
<evidence type="ECO:0000313" key="11">
    <source>
        <dbReference type="EMBL" id="MBB4980786.1"/>
    </source>
</evidence>
<keyword evidence="5 8" id="KW-0378">Hydrolase</keyword>
<dbReference type="CDD" id="cd14792">
    <property type="entry name" value="GH27"/>
    <property type="match status" value="1"/>
</dbReference>
<dbReference type="PANTHER" id="PTHR11452:SF75">
    <property type="entry name" value="ALPHA-GALACTOSIDASE MEL1"/>
    <property type="match status" value="1"/>
</dbReference>
<dbReference type="AlphaFoldDB" id="A0A7W7TXB9"/>
<dbReference type="InterPro" id="IPR017853">
    <property type="entry name" value="GH"/>
</dbReference>
<dbReference type="PANTHER" id="PTHR11452">
    <property type="entry name" value="ALPHA-GALACTOSIDASE/ALPHA-N-ACETYLGALACTOSAMINIDASE"/>
    <property type="match status" value="1"/>
</dbReference>
<keyword evidence="6 8" id="KW-1015">Disulfide bond</keyword>
<dbReference type="RefSeq" id="WP_312883059.1">
    <property type="nucleotide sequence ID" value="NZ_JACHJY010000002.1"/>
</dbReference>
<dbReference type="Gene3D" id="2.60.40.1180">
    <property type="entry name" value="Golgi alpha-mannosidase II"/>
    <property type="match status" value="1"/>
</dbReference>
<dbReference type="InterPro" id="IPR013785">
    <property type="entry name" value="Aldolase_TIM"/>
</dbReference>
<feature type="chain" id="PRO_5030657552" description="Alpha-galactosidase" evidence="9">
    <location>
        <begin position="30"/>
        <end position="713"/>
    </location>
</feature>
<dbReference type="InterPro" id="IPR008979">
    <property type="entry name" value="Galactose-bd-like_sf"/>
</dbReference>
<keyword evidence="12" id="KW-1185">Reference proteome</keyword>
<comment type="similarity">
    <text evidence="2 8">Belongs to the glycosyl hydrolase 27 family.</text>
</comment>
<dbReference type="GO" id="GO:0004557">
    <property type="term" value="F:alpha-galactosidase activity"/>
    <property type="evidence" value="ECO:0007669"/>
    <property type="project" value="UniProtKB-EC"/>
</dbReference>
<dbReference type="SUPFAM" id="SSF51445">
    <property type="entry name" value="(Trans)glycosidases"/>
    <property type="match status" value="1"/>
</dbReference>
<comment type="catalytic activity">
    <reaction evidence="1 8">
        <text>Hydrolysis of terminal, non-reducing alpha-D-galactose residues in alpha-D-galactosides, including galactose oligosaccharides, galactomannans and galactolipids.</text>
        <dbReference type="EC" id="3.2.1.22"/>
    </reaction>
</comment>
<feature type="domain" description="Glycosyl hydrolase family 98 putative carbohydrate-binding module" evidence="10">
    <location>
        <begin position="417"/>
        <end position="562"/>
    </location>
</feature>
<dbReference type="SMART" id="SM00776">
    <property type="entry name" value="NPCBM"/>
    <property type="match status" value="2"/>
</dbReference>
<dbReference type="EC" id="3.2.1.22" evidence="3 8"/>
<feature type="domain" description="Glycosyl hydrolase family 98 putative carbohydrate-binding module" evidence="10">
    <location>
        <begin position="567"/>
        <end position="712"/>
    </location>
</feature>
<protein>
    <recommendedName>
        <fullName evidence="3 8">Alpha-galactosidase</fullName>
        <ecNumber evidence="3 8">3.2.1.22</ecNumber>
    </recommendedName>
    <alternativeName>
        <fullName evidence="8">Melibiase</fullName>
    </alternativeName>
</protein>
<dbReference type="PROSITE" id="PS00512">
    <property type="entry name" value="ALPHA_GALACTOSIDASE"/>
    <property type="match status" value="1"/>
</dbReference>
<dbReference type="Proteomes" id="UP000582643">
    <property type="component" value="Unassembled WGS sequence"/>
</dbReference>
<keyword evidence="4 9" id="KW-0732">Signal</keyword>
<dbReference type="InterPro" id="IPR013780">
    <property type="entry name" value="Glyco_hydro_b"/>
</dbReference>
<evidence type="ECO:0000313" key="12">
    <source>
        <dbReference type="Proteomes" id="UP000582643"/>
    </source>
</evidence>
<dbReference type="InterPro" id="IPR000111">
    <property type="entry name" value="Glyco_hydro_27/36_CS"/>
</dbReference>
<dbReference type="InterPro" id="IPR013222">
    <property type="entry name" value="Glyco_hyd_98_carb-bd"/>
</dbReference>
<dbReference type="Pfam" id="PF17801">
    <property type="entry name" value="Melibiase_C"/>
    <property type="match status" value="1"/>
</dbReference>
<evidence type="ECO:0000256" key="2">
    <source>
        <dbReference type="ARBA" id="ARBA00009743"/>
    </source>
</evidence>
<evidence type="ECO:0000256" key="8">
    <source>
        <dbReference type="RuleBase" id="RU361168"/>
    </source>
</evidence>
<sequence length="713" mass="74003">MTPSTPGIRHALTAVTASLAMLFGGGALAATAAAGLQLAAAPPAAAADNTLARTPAMGFNNWNSTHCRAEFNESMVKGIADIFVSQGLKDAGYQYVNLDDCWALPNRDASGNLVPDPVRFPNGIKALADYVHSKGLKFGIYSSAGTKTCDNLGFPGGLGHEQQDADLWASWGVDYLKYDNCNNQFVDARQRYRAMGDALKATGRPILYSICEWGQNQPWNWAQDVGNSWRTTGDITDTWSSMIGIAHANQPLAPYAGPGAWNDPDMLEVGNGGMTDTEYRTHFSLWAQMSAPLLIGSDLRTASAATLAILKNTDVIAVDQDPLGVQGTVLSSSGGLVVMSKPLADGSRAITLTNETGQTQTVATTAEAAGIGGAPSYTLKDLWSKQTTTSTGTVGATVPPHGTVMYRVTPNAPIALPAGLHQLGDLAWTSATNGWGPVERNRSNGESGSGDGHALTVGGTAYAKGLGTHAASEVRYHLGGTCRNLTVDVGVDDESGNNGSVVFRVYRDQSLAADSGVLRGSDPARRLSVDLTGANDLRLVVTDAGDGKDHDHADWAGARLACGDGPSAGRHDLGDLPWAGAVNGWGPVERDLSNGEQAAGDGRTLTIGGTPYAKGLGTHAASTVTYYLGGTCTGLSTDVGVDDESGSHGSVVFRVFADGTKVAESSTVTGSAGTVHLDAPLTGAYELTLQVTDAGDGKDYDHADWAAPTLTCA</sequence>
<accession>A0A7W7TXB9</accession>
<reference evidence="11 12" key="1">
    <citation type="submission" date="2020-08" db="EMBL/GenBank/DDBJ databases">
        <title>Genomic Encyclopedia of Type Strains, Phase III (KMG-III): the genomes of soil and plant-associated and newly described type strains.</title>
        <authorList>
            <person name="Whitman W."/>
        </authorList>
    </citation>
    <scope>NUCLEOTIDE SEQUENCE [LARGE SCALE GENOMIC DNA]</scope>
    <source>
        <strain evidence="11 12">SFB5A</strain>
    </source>
</reference>
<evidence type="ECO:0000256" key="9">
    <source>
        <dbReference type="SAM" id="SignalP"/>
    </source>
</evidence>
<dbReference type="SUPFAM" id="SSF49785">
    <property type="entry name" value="Galactose-binding domain-like"/>
    <property type="match status" value="2"/>
</dbReference>
<name>A0A7W7TXB9_9ACTN</name>
<dbReference type="FunFam" id="3.20.20.70:FF:000202">
    <property type="entry name" value="Alpha-galactosidase"/>
    <property type="match status" value="1"/>
</dbReference>
<evidence type="ECO:0000256" key="4">
    <source>
        <dbReference type="ARBA" id="ARBA00022729"/>
    </source>
</evidence>
<evidence type="ECO:0000256" key="6">
    <source>
        <dbReference type="ARBA" id="ARBA00023157"/>
    </source>
</evidence>
<evidence type="ECO:0000256" key="3">
    <source>
        <dbReference type="ARBA" id="ARBA00012755"/>
    </source>
</evidence>
<dbReference type="SUPFAM" id="SSF51011">
    <property type="entry name" value="Glycosyl hydrolase domain"/>
    <property type="match status" value="1"/>
</dbReference>
<comment type="caution">
    <text evidence="11">The sequence shown here is derived from an EMBL/GenBank/DDBJ whole genome shotgun (WGS) entry which is preliminary data.</text>
</comment>
<dbReference type="GO" id="GO:0016052">
    <property type="term" value="P:carbohydrate catabolic process"/>
    <property type="evidence" value="ECO:0007669"/>
    <property type="project" value="UniProtKB-ARBA"/>
</dbReference>
<organism evidence="11 12">
    <name type="scientific">Streptomyces nymphaeiformis</name>
    <dbReference type="NCBI Taxonomy" id="2663842"/>
    <lineage>
        <taxon>Bacteria</taxon>
        <taxon>Bacillati</taxon>
        <taxon>Actinomycetota</taxon>
        <taxon>Actinomycetes</taxon>
        <taxon>Kitasatosporales</taxon>
        <taxon>Streptomycetaceae</taxon>
        <taxon>Streptomyces</taxon>
    </lineage>
</organism>
<evidence type="ECO:0000256" key="5">
    <source>
        <dbReference type="ARBA" id="ARBA00022801"/>
    </source>
</evidence>
<gene>
    <name evidence="11" type="ORF">GGE06_001694</name>
</gene>
<dbReference type="Pfam" id="PF08305">
    <property type="entry name" value="NPCBM"/>
    <property type="match status" value="2"/>
</dbReference>
<dbReference type="Gene3D" id="2.60.120.1060">
    <property type="entry name" value="NPCBM/NEW2 domain"/>
    <property type="match status" value="2"/>
</dbReference>
<dbReference type="InterPro" id="IPR002241">
    <property type="entry name" value="Glyco_hydro_27"/>
</dbReference>
<dbReference type="InterPro" id="IPR038637">
    <property type="entry name" value="NPCBM_sf"/>
</dbReference>
<dbReference type="InterPro" id="IPR041233">
    <property type="entry name" value="Melibiase_C"/>
</dbReference>
<dbReference type="PRINTS" id="PR00740">
    <property type="entry name" value="GLHYDRLASE27"/>
</dbReference>
<keyword evidence="7 8" id="KW-0326">Glycosidase</keyword>